<protein>
    <recommendedName>
        <fullName evidence="5">Tetratricopeptide repeat protein</fullName>
    </recommendedName>
</protein>
<keyword evidence="1" id="KW-0677">Repeat</keyword>
<keyword evidence="2" id="KW-0802">TPR repeat</keyword>
<dbReference type="InterPro" id="IPR019734">
    <property type="entry name" value="TPR_rpt"/>
</dbReference>
<dbReference type="PANTHER" id="PTHR44858:SF1">
    <property type="entry name" value="UDP-N-ACETYLGLUCOSAMINE--PEPTIDE N-ACETYLGLUCOSAMINYLTRANSFERASE SPINDLY-RELATED"/>
    <property type="match status" value="1"/>
</dbReference>
<dbReference type="InterPro" id="IPR011990">
    <property type="entry name" value="TPR-like_helical_dom_sf"/>
</dbReference>
<dbReference type="InterPro" id="IPR050498">
    <property type="entry name" value="Ycf3"/>
</dbReference>
<dbReference type="EMBL" id="JABKAV010000012">
    <property type="protein sequence ID" value="NVO84492.1"/>
    <property type="molecule type" value="Genomic_DNA"/>
</dbReference>
<evidence type="ECO:0000313" key="4">
    <source>
        <dbReference type="Proteomes" id="UP000626554"/>
    </source>
</evidence>
<gene>
    <name evidence="3" type="ORF">HW556_06330</name>
</gene>
<comment type="caution">
    <text evidence="3">The sequence shown here is derived from an EMBL/GenBank/DDBJ whole genome shotgun (WGS) entry which is preliminary data.</text>
</comment>
<proteinExistence type="predicted"/>
<accession>A0ABX2Q3Z7</accession>
<organism evidence="3 4">
    <name type="scientific">Hymenobacter terrestris</name>
    <dbReference type="NCBI Taxonomy" id="2748310"/>
    <lineage>
        <taxon>Bacteria</taxon>
        <taxon>Pseudomonadati</taxon>
        <taxon>Bacteroidota</taxon>
        <taxon>Cytophagia</taxon>
        <taxon>Cytophagales</taxon>
        <taxon>Hymenobacteraceae</taxon>
        <taxon>Hymenobacter</taxon>
    </lineage>
</organism>
<evidence type="ECO:0000256" key="1">
    <source>
        <dbReference type="ARBA" id="ARBA00022737"/>
    </source>
</evidence>
<evidence type="ECO:0000313" key="3">
    <source>
        <dbReference type="EMBL" id="NVO84492.1"/>
    </source>
</evidence>
<dbReference type="SMART" id="SM00028">
    <property type="entry name" value="TPR"/>
    <property type="match status" value="3"/>
</dbReference>
<keyword evidence="4" id="KW-1185">Reference proteome</keyword>
<name>A0ABX2Q3Z7_9BACT</name>
<sequence>MPKFLEPVQTLYEAALAHEDAYDWGAAAACYEEAVTLVTDSPELWARYARLLNREGVRNKDGHIDLSAAAEATRCAATTADELYWRGIGAYLTDGGGDSQRDLAASLALNPTHADAWYYYAEALEHPAAYFSGSDYDELAEGQAHRLAAYDQALALDPGNSEYLIGRADFHLAHDRLADALVDLDTVLEQHPANKYAMQLRAIIRVLQYDFRGALRDFAAGGTLSGNWRNSGVGLHIRYPNEQLPSPAARWAEALAAFEQTGIREPTTATYLSERAAYFLRHGAPNRALDDALAIVGRQPQKPAHRELLVSCLLAQPTPDLGALLAEYEWLAARPIPALSRKKSGFSENAPEVARCLWNQAFYRHQAAWVMYRLGRPKESLAYFEAACSFAFTQEPYSVEREKHFTWYPANPDEPDTLPCGPRRSVEVGVANGTQFVADVNGLLPACNLQYFSRKSPDMEYLRWQLAQQLKQEYATDGVLSAVGEWLCAAAWQLAGPPLGEACEACLKLQLPTGHWFRKAREANEFAVARELCLTGLAQLPAYAPEFRLLQQALLRAELRNTKGRPGATPANIEAALERYDAGLAALRDKS</sequence>
<dbReference type="RefSeq" id="WP_176899049.1">
    <property type="nucleotide sequence ID" value="NZ_JABKAV010000012.1"/>
</dbReference>
<dbReference type="Gene3D" id="1.25.40.10">
    <property type="entry name" value="Tetratricopeptide repeat domain"/>
    <property type="match status" value="3"/>
</dbReference>
<dbReference type="PANTHER" id="PTHR44858">
    <property type="entry name" value="TETRATRICOPEPTIDE REPEAT PROTEIN 6"/>
    <property type="match status" value="1"/>
</dbReference>
<reference evidence="3 4" key="1">
    <citation type="submission" date="2020-05" db="EMBL/GenBank/DDBJ databases">
        <title>Hymenobacter terrestris sp. nov. and Hymenobacter lapidiphilus sp. nov., isolated from regoliths in Antarctica.</title>
        <authorList>
            <person name="Sedlacek I."/>
            <person name="Pantucek R."/>
            <person name="Zeman M."/>
            <person name="Holochova P."/>
            <person name="Kralova S."/>
            <person name="Stankova E."/>
            <person name="Sedo O."/>
            <person name="Micenkova L."/>
            <person name="Svec P."/>
            <person name="Gupta V."/>
            <person name="Sood U."/>
            <person name="Korpole U.S."/>
            <person name="Lal R."/>
        </authorList>
    </citation>
    <scope>NUCLEOTIDE SEQUENCE [LARGE SCALE GENOMIC DNA]</scope>
    <source>
        <strain evidence="3 4">P5252</strain>
    </source>
</reference>
<dbReference type="SUPFAM" id="SSF48452">
    <property type="entry name" value="TPR-like"/>
    <property type="match status" value="3"/>
</dbReference>
<evidence type="ECO:0008006" key="5">
    <source>
        <dbReference type="Google" id="ProtNLM"/>
    </source>
</evidence>
<dbReference type="Proteomes" id="UP000626554">
    <property type="component" value="Unassembled WGS sequence"/>
</dbReference>
<evidence type="ECO:0000256" key="2">
    <source>
        <dbReference type="ARBA" id="ARBA00022803"/>
    </source>
</evidence>